<dbReference type="Proteomes" id="UP001201163">
    <property type="component" value="Unassembled WGS sequence"/>
</dbReference>
<dbReference type="AlphaFoldDB" id="A0AAD4QAR0"/>
<reference evidence="1" key="1">
    <citation type="submission" date="2022-01" db="EMBL/GenBank/DDBJ databases">
        <title>Comparative genomics reveals a dynamic genome evolution in the ectomycorrhizal milk-cap (Lactarius) mushrooms.</title>
        <authorList>
            <consortium name="DOE Joint Genome Institute"/>
            <person name="Lebreton A."/>
            <person name="Tang N."/>
            <person name="Kuo A."/>
            <person name="LaButti K."/>
            <person name="Drula E."/>
            <person name="Barry K."/>
            <person name="Clum A."/>
            <person name="Lipzen A."/>
            <person name="Mousain D."/>
            <person name="Ng V."/>
            <person name="Wang R."/>
            <person name="Wang X."/>
            <person name="Dai Y."/>
            <person name="Henrissat B."/>
            <person name="Grigoriev I.V."/>
            <person name="Guerin-Laguette A."/>
            <person name="Yu F."/>
            <person name="Martin F.M."/>
        </authorList>
    </citation>
    <scope>NUCLEOTIDE SEQUENCE</scope>
    <source>
        <strain evidence="1">QP</strain>
    </source>
</reference>
<protein>
    <submittedName>
        <fullName evidence="1">Uncharacterized protein</fullName>
    </submittedName>
</protein>
<dbReference type="EMBL" id="JAKELL010000058">
    <property type="protein sequence ID" value="KAH8986015.1"/>
    <property type="molecule type" value="Genomic_DNA"/>
</dbReference>
<keyword evidence="2" id="KW-1185">Reference proteome</keyword>
<sequence length="168" mass="19438">MDSRRRRIPSHFDTVLICNGSQNSTCGNNGQFRLYQRLNQSNCYLGYQIAQVRVVFQLPNKAIPEVFPSLDTAVTAPPTHLAYVEWFSPIPARPNANQLMYRVSRLMHNGHRRASIIPVSSIISSIHLFPRFGHRIPPEWNTYSVLKLCHTFYVNPFSDRDTYLRFLS</sequence>
<name>A0AAD4QAR0_9AGAM</name>
<evidence type="ECO:0000313" key="2">
    <source>
        <dbReference type="Proteomes" id="UP001201163"/>
    </source>
</evidence>
<accession>A0AAD4QAR0</accession>
<proteinExistence type="predicted"/>
<gene>
    <name evidence="1" type="ORF">EDB92DRAFT_1802201</name>
</gene>
<evidence type="ECO:0000313" key="1">
    <source>
        <dbReference type="EMBL" id="KAH8986015.1"/>
    </source>
</evidence>
<comment type="caution">
    <text evidence="1">The sequence shown here is derived from an EMBL/GenBank/DDBJ whole genome shotgun (WGS) entry which is preliminary data.</text>
</comment>
<organism evidence="1 2">
    <name type="scientific">Lactarius akahatsu</name>
    <dbReference type="NCBI Taxonomy" id="416441"/>
    <lineage>
        <taxon>Eukaryota</taxon>
        <taxon>Fungi</taxon>
        <taxon>Dikarya</taxon>
        <taxon>Basidiomycota</taxon>
        <taxon>Agaricomycotina</taxon>
        <taxon>Agaricomycetes</taxon>
        <taxon>Russulales</taxon>
        <taxon>Russulaceae</taxon>
        <taxon>Lactarius</taxon>
    </lineage>
</organism>